<feature type="domain" description="Gamma-glutamylcyclotransferase AIG2-like" evidence="1">
    <location>
        <begin position="10"/>
        <end position="112"/>
    </location>
</feature>
<dbReference type="Proteomes" id="UP000199077">
    <property type="component" value="Chromosome I"/>
</dbReference>
<protein>
    <submittedName>
        <fullName evidence="2">Uncharacterized conserved protein YtfP, gamma-glutamylcyclotransferase (GGCT)/AIG2-like family</fullName>
    </submittedName>
</protein>
<dbReference type="InterPro" id="IPR013024">
    <property type="entry name" value="GGCT-like"/>
</dbReference>
<evidence type="ECO:0000313" key="3">
    <source>
        <dbReference type="Proteomes" id="UP000199077"/>
    </source>
</evidence>
<proteinExistence type="predicted"/>
<dbReference type="CDD" id="cd06661">
    <property type="entry name" value="GGCT_like"/>
    <property type="match status" value="1"/>
</dbReference>
<dbReference type="Pfam" id="PF06094">
    <property type="entry name" value="GGACT"/>
    <property type="match status" value="1"/>
</dbReference>
<dbReference type="STRING" id="443156.SAMN04489867_3335"/>
<evidence type="ECO:0000313" key="2">
    <source>
        <dbReference type="EMBL" id="SDP65773.1"/>
    </source>
</evidence>
<name>A0A1H0UI50_9MICO</name>
<dbReference type="InterPro" id="IPR036568">
    <property type="entry name" value="GGCT-like_sf"/>
</dbReference>
<keyword evidence="2" id="KW-0808">Transferase</keyword>
<dbReference type="AlphaFoldDB" id="A0A1H0UI50"/>
<reference evidence="3" key="1">
    <citation type="submission" date="2016-10" db="EMBL/GenBank/DDBJ databases">
        <authorList>
            <person name="Varghese N."/>
            <person name="Submissions S."/>
        </authorList>
    </citation>
    <scope>NUCLEOTIDE SEQUENCE [LARGE SCALE GENOMIC DNA]</scope>
    <source>
        <strain evidence="3">DSM 22329</strain>
    </source>
</reference>
<dbReference type="GO" id="GO:0016740">
    <property type="term" value="F:transferase activity"/>
    <property type="evidence" value="ECO:0007669"/>
    <property type="project" value="UniProtKB-KW"/>
</dbReference>
<dbReference type="EMBL" id="LT629711">
    <property type="protein sequence ID" value="SDP65773.1"/>
    <property type="molecule type" value="Genomic_DNA"/>
</dbReference>
<keyword evidence="3" id="KW-1185">Reference proteome</keyword>
<organism evidence="2 3">
    <name type="scientific">Pedococcus dokdonensis</name>
    <dbReference type="NCBI Taxonomy" id="443156"/>
    <lineage>
        <taxon>Bacteria</taxon>
        <taxon>Bacillati</taxon>
        <taxon>Actinomycetota</taxon>
        <taxon>Actinomycetes</taxon>
        <taxon>Micrococcales</taxon>
        <taxon>Intrasporangiaceae</taxon>
        <taxon>Pedococcus</taxon>
    </lineage>
</organism>
<evidence type="ECO:0000259" key="1">
    <source>
        <dbReference type="Pfam" id="PF06094"/>
    </source>
</evidence>
<accession>A0A1H0UI50</accession>
<dbReference type="InterPro" id="IPR009288">
    <property type="entry name" value="AIG2-like_dom"/>
</dbReference>
<dbReference type="RefSeq" id="WP_197674731.1">
    <property type="nucleotide sequence ID" value="NZ_LT629711.1"/>
</dbReference>
<dbReference type="Gene3D" id="3.10.490.10">
    <property type="entry name" value="Gamma-glutamyl cyclotransferase-like"/>
    <property type="match status" value="1"/>
</dbReference>
<gene>
    <name evidence="2" type="ORF">SAMN04489867_3335</name>
</gene>
<dbReference type="SUPFAM" id="SSF110857">
    <property type="entry name" value="Gamma-glutamyl cyclotransferase-like"/>
    <property type="match status" value="1"/>
</dbReference>
<sequence>MTQPPWTVGLFVYGTLAPGRPNAHVMDGIVGTWEPATARGELLPEGWGAAAGYPAIVLAADGPEVPGLLFRSSDLDGHWERLDEFEGEGYDRVVTSVRLATGDDVLAFTYALRR</sequence>